<protein>
    <submittedName>
        <fullName evidence="2">F-box only protein 13</fullName>
    </submittedName>
</protein>
<evidence type="ECO:0000259" key="1">
    <source>
        <dbReference type="PROSITE" id="PS50181"/>
    </source>
</evidence>
<dbReference type="InterPro" id="IPR036047">
    <property type="entry name" value="F-box-like_dom_sf"/>
</dbReference>
<dbReference type="InterPro" id="IPR005174">
    <property type="entry name" value="KIB1-4_b-propeller"/>
</dbReference>
<dbReference type="PANTHER" id="PTHR31672">
    <property type="entry name" value="BNACNNG10540D PROTEIN"/>
    <property type="match status" value="1"/>
</dbReference>
<dbReference type="PANTHER" id="PTHR31672:SF7">
    <property type="entry name" value="F-BOX DOMAIN-CONTAINING PROTEIN"/>
    <property type="match status" value="1"/>
</dbReference>
<organism evidence="2 3">
    <name type="scientific">Hibiscus syriacus</name>
    <name type="common">Rose of Sharon</name>
    <dbReference type="NCBI Taxonomy" id="106335"/>
    <lineage>
        <taxon>Eukaryota</taxon>
        <taxon>Viridiplantae</taxon>
        <taxon>Streptophyta</taxon>
        <taxon>Embryophyta</taxon>
        <taxon>Tracheophyta</taxon>
        <taxon>Spermatophyta</taxon>
        <taxon>Magnoliopsida</taxon>
        <taxon>eudicotyledons</taxon>
        <taxon>Gunneridae</taxon>
        <taxon>Pentapetalae</taxon>
        <taxon>rosids</taxon>
        <taxon>malvids</taxon>
        <taxon>Malvales</taxon>
        <taxon>Malvaceae</taxon>
        <taxon>Malvoideae</taxon>
        <taxon>Hibiscus</taxon>
    </lineage>
</organism>
<dbReference type="Gene3D" id="2.120.10.80">
    <property type="entry name" value="Kelch-type beta propeller"/>
    <property type="match status" value="1"/>
</dbReference>
<dbReference type="CDD" id="cd22157">
    <property type="entry name" value="F-box_AtFBW1-like"/>
    <property type="match status" value="1"/>
</dbReference>
<sequence length="412" mass="46711">MEKANSCIPRPSRKRKLPQEGNDMLNLSLDELTDDLLERVLSWLPTSAFFRLRSVCKRWKSVAASEGFKLACSRIPSREPWFFMVDPSLNQSVVFDSAERSWRKLNHPPLLSNNCNRDSIPVAAAGGLVCFRNMSGDYFICNPVTGSCRELPPVNPDYLDRPLHAIAVNAYSNYSYKLILVSGDLLKLSFKVYNSSADCWEEKIMLRRKTEDDCTEFDSNVKDDDAMYFLNKAGNVVATNMQRSPSKQYSSVITLKDGDEIVYFLSSSGTVVACNLTQKHFSEYPRLLPVFFEYSIDVVECKGEMLVVMLSEFFESASLRVWRFDEKTKTWHQIASMPPAMSHEYCGKKVDVNCVGAGDQIFICLSSVDLCSYVLCDIVANEWVELPKCCMNGEPMNFMSAFSFEPRIEACV</sequence>
<dbReference type="Gene3D" id="1.20.1280.50">
    <property type="match status" value="1"/>
</dbReference>
<gene>
    <name evidence="2" type="ORF">F3Y22_tig00112453pilonHSYRG00007</name>
</gene>
<dbReference type="Pfam" id="PF03478">
    <property type="entry name" value="Beta-prop_KIB1-4"/>
    <property type="match status" value="1"/>
</dbReference>
<dbReference type="PROSITE" id="PS50181">
    <property type="entry name" value="FBOX"/>
    <property type="match status" value="1"/>
</dbReference>
<dbReference type="OrthoDB" id="2095648at2759"/>
<name>A0A6A2WZB0_HIBSY</name>
<dbReference type="InterPro" id="IPR050796">
    <property type="entry name" value="SCF_F-box_component"/>
</dbReference>
<evidence type="ECO:0000313" key="2">
    <source>
        <dbReference type="EMBL" id="KAE8667061.1"/>
    </source>
</evidence>
<dbReference type="AlphaFoldDB" id="A0A6A2WZB0"/>
<reference evidence="2" key="1">
    <citation type="submission" date="2019-09" db="EMBL/GenBank/DDBJ databases">
        <title>Draft genome information of white flower Hibiscus syriacus.</title>
        <authorList>
            <person name="Kim Y.-M."/>
        </authorList>
    </citation>
    <scope>NUCLEOTIDE SEQUENCE [LARGE SCALE GENOMIC DNA]</scope>
    <source>
        <strain evidence="2">YM2019G1</strain>
    </source>
</reference>
<dbReference type="InterPro" id="IPR001810">
    <property type="entry name" value="F-box_dom"/>
</dbReference>
<dbReference type="EMBL" id="VEPZ02001585">
    <property type="protein sequence ID" value="KAE8667061.1"/>
    <property type="molecule type" value="Genomic_DNA"/>
</dbReference>
<dbReference type="SMART" id="SM00256">
    <property type="entry name" value="FBOX"/>
    <property type="match status" value="1"/>
</dbReference>
<proteinExistence type="predicted"/>
<dbReference type="SUPFAM" id="SSF81383">
    <property type="entry name" value="F-box domain"/>
    <property type="match status" value="1"/>
</dbReference>
<dbReference type="InterPro" id="IPR015915">
    <property type="entry name" value="Kelch-typ_b-propeller"/>
</dbReference>
<accession>A0A6A2WZB0</accession>
<evidence type="ECO:0000313" key="3">
    <source>
        <dbReference type="Proteomes" id="UP000436088"/>
    </source>
</evidence>
<comment type="caution">
    <text evidence="2">The sequence shown here is derived from an EMBL/GenBank/DDBJ whole genome shotgun (WGS) entry which is preliminary data.</text>
</comment>
<dbReference type="SUPFAM" id="SSF117281">
    <property type="entry name" value="Kelch motif"/>
    <property type="match status" value="1"/>
</dbReference>
<dbReference type="Proteomes" id="UP000436088">
    <property type="component" value="Unassembled WGS sequence"/>
</dbReference>
<keyword evidence="3" id="KW-1185">Reference proteome</keyword>
<dbReference type="FunFam" id="1.20.1280.50:FF:000030">
    <property type="entry name" value="F-box/kelch-repeat protein At3g61590"/>
    <property type="match status" value="1"/>
</dbReference>
<dbReference type="Pfam" id="PF00646">
    <property type="entry name" value="F-box"/>
    <property type="match status" value="1"/>
</dbReference>
<feature type="domain" description="F-box" evidence="1">
    <location>
        <begin position="26"/>
        <end position="71"/>
    </location>
</feature>